<evidence type="ECO:0000256" key="15">
    <source>
        <dbReference type="ARBA" id="ARBA00031910"/>
    </source>
</evidence>
<protein>
    <recommendedName>
        <fullName evidence="2">DNA-binding transcriptional regulator NtrC</fullName>
    </recommendedName>
    <alternativeName>
        <fullName evidence="14">Nitrogen regulation protein NR(I)</fullName>
    </alternativeName>
    <alternativeName>
        <fullName evidence="15">Nitrogen regulator I</fullName>
    </alternativeName>
</protein>
<dbReference type="PANTHER" id="PTHR32071">
    <property type="entry name" value="TRANSCRIPTIONAL REGULATORY PROTEIN"/>
    <property type="match status" value="1"/>
</dbReference>
<keyword evidence="8" id="KW-0902">Two-component regulatory system</keyword>
<evidence type="ECO:0000256" key="5">
    <source>
        <dbReference type="ARBA" id="ARBA00022553"/>
    </source>
</evidence>
<keyword evidence="12" id="KW-0804">Transcription</keyword>
<name>A0ABX8JGV4_9BACT</name>
<keyword evidence="20" id="KW-1185">Reference proteome</keyword>
<dbReference type="Pfam" id="PF00072">
    <property type="entry name" value="Response_reg"/>
    <property type="match status" value="1"/>
</dbReference>
<comment type="subcellular location">
    <subcellularLocation>
        <location evidence="1">Cytoplasm</location>
    </subcellularLocation>
</comment>
<evidence type="ECO:0000256" key="14">
    <source>
        <dbReference type="ARBA" id="ARBA00029881"/>
    </source>
</evidence>
<feature type="domain" description="Sigma-54 factor interaction" evidence="17">
    <location>
        <begin position="145"/>
        <end position="374"/>
    </location>
</feature>
<dbReference type="EMBL" id="CP076724">
    <property type="protein sequence ID" value="QWV96442.1"/>
    <property type="molecule type" value="Genomic_DNA"/>
</dbReference>
<dbReference type="Pfam" id="PF25601">
    <property type="entry name" value="AAA_lid_14"/>
    <property type="match status" value="1"/>
</dbReference>
<keyword evidence="11" id="KW-0010">Activator</keyword>
<dbReference type="CDD" id="cd17536">
    <property type="entry name" value="REC_YesN-like"/>
    <property type="match status" value="1"/>
</dbReference>
<dbReference type="InterPro" id="IPR025662">
    <property type="entry name" value="Sigma_54_int_dom_ATP-bd_1"/>
</dbReference>
<dbReference type="SMART" id="SM00382">
    <property type="entry name" value="AAA"/>
    <property type="match status" value="1"/>
</dbReference>
<evidence type="ECO:0000313" key="19">
    <source>
        <dbReference type="EMBL" id="QWV96442.1"/>
    </source>
</evidence>
<sequence length="460" mass="50634">MNALKKVTILLVEDEPDLRHETAAFLSLYCHRVIEAANGTEALAQFSAQAPDIVLSDIRMPIMDGLELTARLKELSPGTPVVLCTAFTETGYLLKAIELGISAFVRKPADADQLLASLTKAVLPIIQRREIEGLSDELRANLWEQLGGAPVQRSMADQVAKVARTSYNVLLQGETGTGKSRLAALIHSLSPRRAAPLVTVQMGALPVTLVESELFGHVKGAFTGADRTRIGLAERADGGTLFLDDIESAPQELQAKLLRFVEEKRFTQVGGAEERKIDVRIIAASNLNLKEEAAAGRFRQDLYYRLADTVISIPPLRSTPEAIFPLALRFLRESCEELGLPSPLLDDAAISLLTTLPWPGNIRQLKSLVRRVVLETDGVIRSSDIEALADLPVKPEERTSAEILLPPPFPCTMETMERWTLEQALRHCGGKRMKTAAMLAMNYYTFRRKLEKYGLAGTEE</sequence>
<evidence type="ECO:0000256" key="4">
    <source>
        <dbReference type="ARBA" id="ARBA00022491"/>
    </source>
</evidence>
<dbReference type="SMART" id="SM00448">
    <property type="entry name" value="REC"/>
    <property type="match status" value="1"/>
</dbReference>
<evidence type="ECO:0000256" key="8">
    <source>
        <dbReference type="ARBA" id="ARBA00023012"/>
    </source>
</evidence>
<feature type="modified residue" description="4-aspartylphosphate" evidence="16">
    <location>
        <position position="57"/>
    </location>
</feature>
<evidence type="ECO:0000259" key="17">
    <source>
        <dbReference type="PROSITE" id="PS50045"/>
    </source>
</evidence>
<evidence type="ECO:0000256" key="9">
    <source>
        <dbReference type="ARBA" id="ARBA00023015"/>
    </source>
</evidence>
<evidence type="ECO:0000313" key="20">
    <source>
        <dbReference type="Proteomes" id="UP000683493"/>
    </source>
</evidence>
<dbReference type="Pfam" id="PF02954">
    <property type="entry name" value="HTH_8"/>
    <property type="match status" value="1"/>
</dbReference>
<accession>A0ABX8JGV4</accession>
<keyword evidence="10" id="KW-0238">DNA-binding</keyword>
<dbReference type="Proteomes" id="UP000683493">
    <property type="component" value="Chromosome"/>
</dbReference>
<feature type="domain" description="Response regulatory" evidence="18">
    <location>
        <begin position="8"/>
        <end position="122"/>
    </location>
</feature>
<keyword evidence="4" id="KW-0678">Repressor</keyword>
<dbReference type="Pfam" id="PF00158">
    <property type="entry name" value="Sigma54_activat"/>
    <property type="match status" value="1"/>
</dbReference>
<reference evidence="19 20" key="1">
    <citation type="submission" date="2021-06" db="EMBL/GenBank/DDBJ databases">
        <title>Gemonas diversity in paddy soil.</title>
        <authorList>
            <person name="Liu G."/>
        </authorList>
    </citation>
    <scope>NUCLEOTIDE SEQUENCE [LARGE SCALE GENOMIC DNA]</scope>
    <source>
        <strain evidence="19 20">RG29</strain>
    </source>
</reference>
<organism evidence="19 20">
    <name type="scientific">Geomonas diazotrophica</name>
    <dbReference type="NCBI Taxonomy" id="2843197"/>
    <lineage>
        <taxon>Bacteria</taxon>
        <taxon>Pseudomonadati</taxon>
        <taxon>Thermodesulfobacteriota</taxon>
        <taxon>Desulfuromonadia</taxon>
        <taxon>Geobacterales</taxon>
        <taxon>Geobacteraceae</taxon>
        <taxon>Geomonas</taxon>
    </lineage>
</organism>
<dbReference type="InterPro" id="IPR002197">
    <property type="entry name" value="HTH_Fis"/>
</dbReference>
<evidence type="ECO:0000256" key="16">
    <source>
        <dbReference type="PROSITE-ProRule" id="PRU00169"/>
    </source>
</evidence>
<keyword evidence="7" id="KW-0067">ATP-binding</keyword>
<evidence type="ECO:0000256" key="2">
    <source>
        <dbReference type="ARBA" id="ARBA00019059"/>
    </source>
</evidence>
<keyword evidence="13" id="KW-0535">Nitrogen fixation</keyword>
<evidence type="ECO:0000256" key="11">
    <source>
        <dbReference type="ARBA" id="ARBA00023159"/>
    </source>
</evidence>
<keyword evidence="3" id="KW-0963">Cytoplasm</keyword>
<dbReference type="InterPro" id="IPR002078">
    <property type="entry name" value="Sigma_54_int"/>
</dbReference>
<evidence type="ECO:0000256" key="6">
    <source>
        <dbReference type="ARBA" id="ARBA00022741"/>
    </source>
</evidence>
<evidence type="ECO:0000256" key="12">
    <source>
        <dbReference type="ARBA" id="ARBA00023163"/>
    </source>
</evidence>
<dbReference type="InterPro" id="IPR058031">
    <property type="entry name" value="AAA_lid_NorR"/>
</dbReference>
<keyword evidence="6" id="KW-0547">Nucleotide-binding</keyword>
<dbReference type="InterPro" id="IPR003593">
    <property type="entry name" value="AAA+_ATPase"/>
</dbReference>
<evidence type="ECO:0000256" key="10">
    <source>
        <dbReference type="ARBA" id="ARBA00023125"/>
    </source>
</evidence>
<dbReference type="PROSITE" id="PS50110">
    <property type="entry name" value="RESPONSE_REGULATORY"/>
    <property type="match status" value="1"/>
</dbReference>
<evidence type="ECO:0000256" key="13">
    <source>
        <dbReference type="ARBA" id="ARBA00023231"/>
    </source>
</evidence>
<dbReference type="PANTHER" id="PTHR32071:SF95">
    <property type="entry name" value="DNA-BINDING TRANSCRIPTIONAL REGULATOR NTRC"/>
    <property type="match status" value="1"/>
</dbReference>
<keyword evidence="9" id="KW-0805">Transcription regulation</keyword>
<evidence type="ECO:0000256" key="3">
    <source>
        <dbReference type="ARBA" id="ARBA00022490"/>
    </source>
</evidence>
<evidence type="ECO:0000256" key="7">
    <source>
        <dbReference type="ARBA" id="ARBA00022840"/>
    </source>
</evidence>
<gene>
    <name evidence="19" type="ORF">KP005_13805</name>
</gene>
<evidence type="ECO:0000259" key="18">
    <source>
        <dbReference type="PROSITE" id="PS50110"/>
    </source>
</evidence>
<keyword evidence="5 16" id="KW-0597">Phosphoprotein</keyword>
<dbReference type="CDD" id="cd00009">
    <property type="entry name" value="AAA"/>
    <property type="match status" value="1"/>
</dbReference>
<evidence type="ECO:0000256" key="1">
    <source>
        <dbReference type="ARBA" id="ARBA00004496"/>
    </source>
</evidence>
<proteinExistence type="predicted"/>
<dbReference type="PROSITE" id="PS00675">
    <property type="entry name" value="SIGMA54_INTERACT_1"/>
    <property type="match status" value="1"/>
</dbReference>
<dbReference type="InterPro" id="IPR001789">
    <property type="entry name" value="Sig_transdc_resp-reg_receiver"/>
</dbReference>
<dbReference type="PROSITE" id="PS50045">
    <property type="entry name" value="SIGMA54_INTERACT_4"/>
    <property type="match status" value="1"/>
</dbReference>